<dbReference type="Pfam" id="PF00582">
    <property type="entry name" value="Usp"/>
    <property type="match status" value="1"/>
</dbReference>
<accession>A0ABR8WHM2</accession>
<dbReference type="EMBL" id="JACSPU010000007">
    <property type="protein sequence ID" value="MBD8016555.1"/>
    <property type="molecule type" value="Genomic_DNA"/>
</dbReference>
<dbReference type="PANTHER" id="PTHR46268">
    <property type="entry name" value="STRESS RESPONSE PROTEIN NHAX"/>
    <property type="match status" value="1"/>
</dbReference>
<sequence length="139" mass="15374">MYQSFLLAVDGSENSMRAGKQAAQLASLIKGVEVTVLYVSDFNEDSNEEVHDGGSIEFELSRKKKIQPVRESLEHENIYYKTEIMHGRPAPVIIELANDGNFDLVVIGSRGLNPISEMVLGSVSHKVLNHVHCPVLVVK</sequence>
<dbReference type="PANTHER" id="PTHR46268:SF6">
    <property type="entry name" value="UNIVERSAL STRESS PROTEIN UP12"/>
    <property type="match status" value="1"/>
</dbReference>
<dbReference type="Gene3D" id="3.40.50.620">
    <property type="entry name" value="HUPs"/>
    <property type="match status" value="1"/>
</dbReference>
<dbReference type="CDD" id="cd00293">
    <property type="entry name" value="USP-like"/>
    <property type="match status" value="1"/>
</dbReference>
<comment type="similarity">
    <text evidence="1">Belongs to the universal stress protein A family.</text>
</comment>
<dbReference type="PRINTS" id="PR01438">
    <property type="entry name" value="UNVRSLSTRESS"/>
</dbReference>
<gene>
    <name evidence="3" type="ORF">H9630_17270</name>
</gene>
<evidence type="ECO:0000313" key="3">
    <source>
        <dbReference type="EMBL" id="MBD8016555.1"/>
    </source>
</evidence>
<keyword evidence="4" id="KW-1185">Reference proteome</keyword>
<dbReference type="InterPro" id="IPR014729">
    <property type="entry name" value="Rossmann-like_a/b/a_fold"/>
</dbReference>
<dbReference type="InterPro" id="IPR006016">
    <property type="entry name" value="UspA"/>
</dbReference>
<reference evidence="3 4" key="1">
    <citation type="submission" date="2020-08" db="EMBL/GenBank/DDBJ databases">
        <title>A Genomic Blueprint of the Chicken Gut Microbiome.</title>
        <authorList>
            <person name="Gilroy R."/>
            <person name="Ravi A."/>
            <person name="Getino M."/>
            <person name="Pursley I."/>
            <person name="Horton D.L."/>
            <person name="Alikhan N.-F."/>
            <person name="Baker D."/>
            <person name="Gharbi K."/>
            <person name="Hall N."/>
            <person name="Watson M."/>
            <person name="Adriaenssens E.M."/>
            <person name="Foster-Nyarko E."/>
            <person name="Jarju S."/>
            <person name="Secka A."/>
            <person name="Antonio M."/>
            <person name="Oren A."/>
            <person name="Chaudhuri R."/>
            <person name="La Ragione R.M."/>
            <person name="Hildebrand F."/>
            <person name="Pallen M.J."/>
        </authorList>
    </citation>
    <scope>NUCLEOTIDE SEQUENCE [LARGE SCALE GENOMIC DNA]</scope>
    <source>
        <strain evidence="3 4">Sa1BUA13</strain>
    </source>
</reference>
<protein>
    <submittedName>
        <fullName evidence="3">Universal stress protein</fullName>
    </submittedName>
</protein>
<proteinExistence type="inferred from homology"/>
<organism evidence="3 4">
    <name type="scientific">Planococcus wigleyi</name>
    <dbReference type="NCBI Taxonomy" id="2762216"/>
    <lineage>
        <taxon>Bacteria</taxon>
        <taxon>Bacillati</taxon>
        <taxon>Bacillota</taxon>
        <taxon>Bacilli</taxon>
        <taxon>Bacillales</taxon>
        <taxon>Caryophanaceae</taxon>
        <taxon>Planococcus</taxon>
    </lineage>
</organism>
<evidence type="ECO:0000259" key="2">
    <source>
        <dbReference type="Pfam" id="PF00582"/>
    </source>
</evidence>
<evidence type="ECO:0000313" key="4">
    <source>
        <dbReference type="Proteomes" id="UP000658980"/>
    </source>
</evidence>
<name>A0ABR8WHM2_9BACL</name>
<feature type="domain" description="UspA" evidence="2">
    <location>
        <begin position="1"/>
        <end position="139"/>
    </location>
</feature>
<evidence type="ECO:0000256" key="1">
    <source>
        <dbReference type="ARBA" id="ARBA00008791"/>
    </source>
</evidence>
<comment type="caution">
    <text evidence="3">The sequence shown here is derived from an EMBL/GenBank/DDBJ whole genome shotgun (WGS) entry which is preliminary data.</text>
</comment>
<dbReference type="SUPFAM" id="SSF52402">
    <property type="entry name" value="Adenine nucleotide alpha hydrolases-like"/>
    <property type="match status" value="1"/>
</dbReference>
<dbReference type="RefSeq" id="WP_191716729.1">
    <property type="nucleotide sequence ID" value="NZ_JACSPU010000007.1"/>
</dbReference>
<dbReference type="InterPro" id="IPR006015">
    <property type="entry name" value="Universal_stress_UspA"/>
</dbReference>
<dbReference type="Proteomes" id="UP000658980">
    <property type="component" value="Unassembled WGS sequence"/>
</dbReference>